<evidence type="ECO:0000313" key="2">
    <source>
        <dbReference type="EMBL" id="WVZ81010.1"/>
    </source>
</evidence>
<keyword evidence="3" id="KW-1185">Reference proteome</keyword>
<evidence type="ECO:0000313" key="3">
    <source>
        <dbReference type="Proteomes" id="UP001341281"/>
    </source>
</evidence>
<dbReference type="Proteomes" id="UP001341281">
    <property type="component" value="Chromosome 06"/>
</dbReference>
<feature type="compositionally biased region" description="Basic residues" evidence="1">
    <location>
        <begin position="32"/>
        <end position="44"/>
    </location>
</feature>
<proteinExistence type="predicted"/>
<organism evidence="2 3">
    <name type="scientific">Paspalum notatum var. saurae</name>
    <dbReference type="NCBI Taxonomy" id="547442"/>
    <lineage>
        <taxon>Eukaryota</taxon>
        <taxon>Viridiplantae</taxon>
        <taxon>Streptophyta</taxon>
        <taxon>Embryophyta</taxon>
        <taxon>Tracheophyta</taxon>
        <taxon>Spermatophyta</taxon>
        <taxon>Magnoliopsida</taxon>
        <taxon>Liliopsida</taxon>
        <taxon>Poales</taxon>
        <taxon>Poaceae</taxon>
        <taxon>PACMAD clade</taxon>
        <taxon>Panicoideae</taxon>
        <taxon>Andropogonodae</taxon>
        <taxon>Paspaleae</taxon>
        <taxon>Paspalinae</taxon>
        <taxon>Paspalum</taxon>
    </lineage>
</organism>
<evidence type="ECO:0000256" key="1">
    <source>
        <dbReference type="SAM" id="MobiDB-lite"/>
    </source>
</evidence>
<feature type="region of interest" description="Disordered" evidence="1">
    <location>
        <begin position="61"/>
        <end position="95"/>
    </location>
</feature>
<feature type="region of interest" description="Disordered" evidence="1">
    <location>
        <begin position="23"/>
        <end position="44"/>
    </location>
</feature>
<feature type="compositionally biased region" description="Acidic residues" evidence="1">
    <location>
        <begin position="61"/>
        <end position="73"/>
    </location>
</feature>
<sequence length="95" mass="10758">MGLLRSSNHSSLHRSDLATPSRWFLGLDSSPRRRSTRARRRHPHPLSAGFLHCVSALPDPLDVDPPIEFEEQPPEASEQQQGINFEEGKYNINNT</sequence>
<dbReference type="AlphaFoldDB" id="A0AAQ3X1J5"/>
<gene>
    <name evidence="2" type="ORF">U9M48_028437</name>
</gene>
<accession>A0AAQ3X1J5</accession>
<name>A0AAQ3X1J5_PASNO</name>
<protein>
    <submittedName>
        <fullName evidence="2">Uncharacterized protein</fullName>
    </submittedName>
</protein>
<dbReference type="EMBL" id="CP144750">
    <property type="protein sequence ID" value="WVZ81010.1"/>
    <property type="molecule type" value="Genomic_DNA"/>
</dbReference>
<reference evidence="2 3" key="1">
    <citation type="submission" date="2024-02" db="EMBL/GenBank/DDBJ databases">
        <title>High-quality chromosome-scale genome assembly of Pensacola bahiagrass (Paspalum notatum Flugge var. saurae).</title>
        <authorList>
            <person name="Vega J.M."/>
            <person name="Podio M."/>
            <person name="Orjuela J."/>
            <person name="Siena L.A."/>
            <person name="Pessino S.C."/>
            <person name="Combes M.C."/>
            <person name="Mariac C."/>
            <person name="Albertini E."/>
            <person name="Pupilli F."/>
            <person name="Ortiz J.P.A."/>
            <person name="Leblanc O."/>
        </authorList>
    </citation>
    <scope>NUCLEOTIDE SEQUENCE [LARGE SCALE GENOMIC DNA]</scope>
    <source>
        <strain evidence="2">R1</strain>
        <tissue evidence="2">Leaf</tissue>
    </source>
</reference>